<gene>
    <name evidence="8" type="ORF">PQQ63_30900</name>
</gene>
<feature type="transmembrane region" description="Helical" evidence="6">
    <location>
        <begin position="58"/>
        <end position="79"/>
    </location>
</feature>
<feature type="transmembrane region" description="Helical" evidence="6">
    <location>
        <begin position="91"/>
        <end position="110"/>
    </location>
</feature>
<evidence type="ECO:0000313" key="8">
    <source>
        <dbReference type="EMBL" id="MFM0641114.1"/>
    </source>
</evidence>
<dbReference type="PROSITE" id="PS50850">
    <property type="entry name" value="MFS"/>
    <property type="match status" value="1"/>
</dbReference>
<reference evidence="8 9" key="1">
    <citation type="journal article" date="2024" name="Chem. Sci.">
        <title>Discovery of megapolipeptins by genome mining of a Burkholderiales bacteria collection.</title>
        <authorList>
            <person name="Paulo B.S."/>
            <person name="Recchia M.J.J."/>
            <person name="Lee S."/>
            <person name="Fergusson C.H."/>
            <person name="Romanowski S.B."/>
            <person name="Hernandez A."/>
            <person name="Krull N."/>
            <person name="Liu D.Y."/>
            <person name="Cavanagh H."/>
            <person name="Bos A."/>
            <person name="Gray C.A."/>
            <person name="Murphy B.T."/>
            <person name="Linington R.G."/>
            <person name="Eustaquio A.S."/>
        </authorList>
    </citation>
    <scope>NUCLEOTIDE SEQUENCE [LARGE SCALE GENOMIC DNA]</scope>
    <source>
        <strain evidence="8 9">RL17-338-BIC-A</strain>
    </source>
</reference>
<dbReference type="InterPro" id="IPR036259">
    <property type="entry name" value="MFS_trans_sf"/>
</dbReference>
<evidence type="ECO:0000259" key="7">
    <source>
        <dbReference type="PROSITE" id="PS50850"/>
    </source>
</evidence>
<keyword evidence="9" id="KW-1185">Reference proteome</keyword>
<evidence type="ECO:0000256" key="3">
    <source>
        <dbReference type="ARBA" id="ARBA00022692"/>
    </source>
</evidence>
<dbReference type="InterPro" id="IPR011701">
    <property type="entry name" value="MFS"/>
</dbReference>
<evidence type="ECO:0000313" key="9">
    <source>
        <dbReference type="Proteomes" id="UP001629432"/>
    </source>
</evidence>
<name>A0ABW9E1X8_9BURK</name>
<keyword evidence="4 6" id="KW-1133">Transmembrane helix</keyword>
<evidence type="ECO:0000256" key="4">
    <source>
        <dbReference type="ARBA" id="ARBA00022989"/>
    </source>
</evidence>
<protein>
    <submittedName>
        <fullName evidence="8">MFS transporter</fullName>
    </submittedName>
</protein>
<dbReference type="Gene3D" id="1.20.1250.20">
    <property type="entry name" value="MFS general substrate transporter like domains"/>
    <property type="match status" value="2"/>
</dbReference>
<dbReference type="Proteomes" id="UP001629432">
    <property type="component" value="Unassembled WGS sequence"/>
</dbReference>
<feature type="transmembrane region" description="Helical" evidence="6">
    <location>
        <begin position="250"/>
        <end position="272"/>
    </location>
</feature>
<sequence length="449" mass="47957">MQPAIPHSSTSVAQTRVTAKVFRRVIPFLVICLVFHTLDRINLGFAALAMNKDLGLDPAVFGLAAGIGGISYIIAEIPSNIAMSRFGARVWLSRIMITWGIAAAATALVVGPRSFFLVRFLLGLAEAGFLPGVFLYLTYWIPESSRARATSIFLLAQPVTFVLGGAISGQMLGMTGIAGLAGWKWLYILQGLPAVALGIVGLFFLTDKPEKARWLSSSEKSELAAILGHHTDYVERGQWRLLPKVLRNPAVLLLGLAYFGLPSSLSSYAAWAPLIVQDVLPKAGFLRLGEILALPPLVCVVVMSLWGKSSDRSGERVWHTVLPVLVAAAGWLLIAFSNTPVVRLLGLTAAITGSFAAQAIFWTIATLAFPPHTRPVGIATVSTIGLLGGAVSPFVVGVANHAAGNFKGGLIWIASLLFVTAVCVLAASRRNTPRDEFPQKTQKASDRIV</sequence>
<feature type="transmembrane region" description="Helical" evidence="6">
    <location>
        <begin position="116"/>
        <end position="140"/>
    </location>
</feature>
<organism evidence="8 9">
    <name type="scientific">Paraburkholderia metrosideri</name>
    <dbReference type="NCBI Taxonomy" id="580937"/>
    <lineage>
        <taxon>Bacteria</taxon>
        <taxon>Pseudomonadati</taxon>
        <taxon>Pseudomonadota</taxon>
        <taxon>Betaproteobacteria</taxon>
        <taxon>Burkholderiales</taxon>
        <taxon>Burkholderiaceae</taxon>
        <taxon>Paraburkholderia</taxon>
    </lineage>
</organism>
<comment type="subcellular location">
    <subcellularLocation>
        <location evidence="1">Membrane</location>
        <topology evidence="1">Multi-pass membrane protein</topology>
    </subcellularLocation>
</comment>
<evidence type="ECO:0000256" key="1">
    <source>
        <dbReference type="ARBA" id="ARBA00004141"/>
    </source>
</evidence>
<feature type="transmembrane region" description="Helical" evidence="6">
    <location>
        <begin position="284"/>
        <end position="305"/>
    </location>
</feature>
<feature type="domain" description="Major facilitator superfamily (MFS) profile" evidence="7">
    <location>
        <begin position="25"/>
        <end position="432"/>
    </location>
</feature>
<feature type="transmembrane region" description="Helical" evidence="6">
    <location>
        <begin position="185"/>
        <end position="205"/>
    </location>
</feature>
<dbReference type="RefSeq" id="WP_408237629.1">
    <property type="nucleotide sequence ID" value="NZ_JAQQCF010000036.1"/>
</dbReference>
<evidence type="ECO:0000256" key="6">
    <source>
        <dbReference type="SAM" id="Phobius"/>
    </source>
</evidence>
<feature type="transmembrane region" description="Helical" evidence="6">
    <location>
        <begin position="152"/>
        <end position="173"/>
    </location>
</feature>
<feature type="transmembrane region" description="Helical" evidence="6">
    <location>
        <begin position="342"/>
        <end position="364"/>
    </location>
</feature>
<accession>A0ABW9E1X8</accession>
<feature type="transmembrane region" description="Helical" evidence="6">
    <location>
        <begin position="21"/>
        <end position="38"/>
    </location>
</feature>
<feature type="transmembrane region" description="Helical" evidence="6">
    <location>
        <begin position="317"/>
        <end position="336"/>
    </location>
</feature>
<dbReference type="SUPFAM" id="SSF103473">
    <property type="entry name" value="MFS general substrate transporter"/>
    <property type="match status" value="1"/>
</dbReference>
<keyword evidence="3 6" id="KW-0812">Transmembrane</keyword>
<dbReference type="EMBL" id="JAQQCF010000036">
    <property type="protein sequence ID" value="MFM0641114.1"/>
    <property type="molecule type" value="Genomic_DNA"/>
</dbReference>
<dbReference type="CDD" id="cd17319">
    <property type="entry name" value="MFS_ExuT_GudP_like"/>
    <property type="match status" value="1"/>
</dbReference>
<dbReference type="PANTHER" id="PTHR43791:SF102">
    <property type="entry name" value="4-HYDROXYPHENYLACETATE CATABOLISM PROTEIN"/>
    <property type="match status" value="1"/>
</dbReference>
<keyword evidence="5 6" id="KW-0472">Membrane</keyword>
<dbReference type="InterPro" id="IPR020846">
    <property type="entry name" value="MFS_dom"/>
</dbReference>
<feature type="transmembrane region" description="Helical" evidence="6">
    <location>
        <begin position="376"/>
        <end position="397"/>
    </location>
</feature>
<evidence type="ECO:0000256" key="2">
    <source>
        <dbReference type="ARBA" id="ARBA00022448"/>
    </source>
</evidence>
<keyword evidence="2" id="KW-0813">Transport</keyword>
<comment type="caution">
    <text evidence="8">The sequence shown here is derived from an EMBL/GenBank/DDBJ whole genome shotgun (WGS) entry which is preliminary data.</text>
</comment>
<proteinExistence type="predicted"/>
<dbReference type="PANTHER" id="PTHR43791">
    <property type="entry name" value="PERMEASE-RELATED"/>
    <property type="match status" value="1"/>
</dbReference>
<dbReference type="Pfam" id="PF07690">
    <property type="entry name" value="MFS_1"/>
    <property type="match status" value="1"/>
</dbReference>
<feature type="transmembrane region" description="Helical" evidence="6">
    <location>
        <begin position="409"/>
        <end position="427"/>
    </location>
</feature>
<evidence type="ECO:0000256" key="5">
    <source>
        <dbReference type="ARBA" id="ARBA00023136"/>
    </source>
</evidence>